<dbReference type="InterPro" id="IPR036236">
    <property type="entry name" value="Znf_C2H2_sf"/>
</dbReference>
<protein>
    <recommendedName>
        <fullName evidence="2">C2H2-type domain-containing protein</fullName>
    </recommendedName>
</protein>
<dbReference type="EMBL" id="NQVE01000192">
    <property type="protein sequence ID" value="RAL41090.1"/>
    <property type="molecule type" value="Genomic_DNA"/>
</dbReference>
<evidence type="ECO:0000256" key="1">
    <source>
        <dbReference type="SAM" id="Coils"/>
    </source>
</evidence>
<dbReference type="AlphaFoldDB" id="A0A328D7G6"/>
<dbReference type="InterPro" id="IPR037321">
    <property type="entry name" value="KIN17-like"/>
</dbReference>
<keyword evidence="1" id="KW-0175">Coiled coil</keyword>
<dbReference type="Gene3D" id="1.10.10.2030">
    <property type="entry name" value="DNA/RNA-binding protein Kin17, conserved domain"/>
    <property type="match status" value="1"/>
</dbReference>
<dbReference type="PANTHER" id="PTHR12805:SF0">
    <property type="entry name" value="DNA_RNA-BINDING PROTEIN KIN17"/>
    <property type="match status" value="1"/>
</dbReference>
<sequence>MHDIFSPKQMCNQMKAKGLQKLKYYCQSCKKQCRDANGFKCHTMSEGHLRQMEIFGQNPDEFVQGYSLEFETGFYEVLKRCHGPRTRVAATVVYNEYITNRHHVHMNSSCWNTLTEFVMYLGKSGKCKVEDTEKGWFITYNAAADSQELLQKKSRGKRLRNKLVEEKNREKQIEKQIKRASSSYSSTTAKDVGIVKNNNTRIAFAVAASSSSGVVKRHKEENYSKLSVFEEEEDATKVKRKSLCDERLCVGGVNDGGRGNEG</sequence>
<dbReference type="GO" id="GO:0005634">
    <property type="term" value="C:nucleus"/>
    <property type="evidence" value="ECO:0007669"/>
    <property type="project" value="TreeGrafter"/>
</dbReference>
<dbReference type="PANTHER" id="PTHR12805">
    <property type="entry name" value="KIN17 KIN, ANTIGENIC DETERMINANT OF RECA PROTEIN HOMOLOG"/>
    <property type="match status" value="1"/>
</dbReference>
<evidence type="ECO:0000313" key="4">
    <source>
        <dbReference type="Proteomes" id="UP000249390"/>
    </source>
</evidence>
<reference evidence="3 4" key="1">
    <citation type="submission" date="2018-06" db="EMBL/GenBank/DDBJ databases">
        <title>The Genome of Cuscuta australis (Dodder) Provides Insight into the Evolution of Plant Parasitism.</title>
        <authorList>
            <person name="Liu H."/>
        </authorList>
    </citation>
    <scope>NUCLEOTIDE SEQUENCE [LARGE SCALE GENOMIC DNA]</scope>
    <source>
        <strain evidence="4">cv. Yunnan</strain>
        <tissue evidence="3">Vines</tissue>
    </source>
</reference>
<dbReference type="SMART" id="SM01253">
    <property type="entry name" value="Kin17_mid"/>
    <property type="match status" value="1"/>
</dbReference>
<dbReference type="GO" id="GO:0006974">
    <property type="term" value="P:DNA damage response"/>
    <property type="evidence" value="ECO:0007669"/>
    <property type="project" value="TreeGrafter"/>
</dbReference>
<dbReference type="InterPro" id="IPR013087">
    <property type="entry name" value="Znf_C2H2_type"/>
</dbReference>
<dbReference type="InterPro" id="IPR019447">
    <property type="entry name" value="DNA/RNA-bd_Kin17_WH-like_dom"/>
</dbReference>
<feature type="coiled-coil region" evidence="1">
    <location>
        <begin position="156"/>
        <end position="183"/>
    </location>
</feature>
<dbReference type="GO" id="GO:0006260">
    <property type="term" value="P:DNA replication"/>
    <property type="evidence" value="ECO:0007669"/>
    <property type="project" value="TreeGrafter"/>
</dbReference>
<comment type="caution">
    <text evidence="3">The sequence shown here is derived from an EMBL/GenBank/DDBJ whole genome shotgun (WGS) entry which is preliminary data.</text>
</comment>
<dbReference type="Pfam" id="PF25095">
    <property type="entry name" value="C2H2-zf_KIN17"/>
    <property type="match status" value="1"/>
</dbReference>
<organism evidence="3 4">
    <name type="scientific">Cuscuta australis</name>
    <dbReference type="NCBI Taxonomy" id="267555"/>
    <lineage>
        <taxon>Eukaryota</taxon>
        <taxon>Viridiplantae</taxon>
        <taxon>Streptophyta</taxon>
        <taxon>Embryophyta</taxon>
        <taxon>Tracheophyta</taxon>
        <taxon>Spermatophyta</taxon>
        <taxon>Magnoliopsida</taxon>
        <taxon>eudicotyledons</taxon>
        <taxon>Gunneridae</taxon>
        <taxon>Pentapetalae</taxon>
        <taxon>asterids</taxon>
        <taxon>lamiids</taxon>
        <taxon>Solanales</taxon>
        <taxon>Convolvulaceae</taxon>
        <taxon>Cuscuteae</taxon>
        <taxon>Cuscuta</taxon>
        <taxon>Cuscuta subgen. Grammica</taxon>
        <taxon>Cuscuta sect. Cleistogrammica</taxon>
    </lineage>
</organism>
<feature type="domain" description="C2H2-type" evidence="2">
    <location>
        <begin position="26"/>
        <end position="48"/>
    </location>
</feature>
<dbReference type="GO" id="GO:0003690">
    <property type="term" value="F:double-stranded DNA binding"/>
    <property type="evidence" value="ECO:0007669"/>
    <property type="project" value="TreeGrafter"/>
</dbReference>
<name>A0A328D7G6_9ASTE</name>
<dbReference type="InterPro" id="IPR038254">
    <property type="entry name" value="KIN17_WH-like_sf"/>
</dbReference>
<dbReference type="SUPFAM" id="SSF57667">
    <property type="entry name" value="beta-beta-alpha zinc fingers"/>
    <property type="match status" value="1"/>
</dbReference>
<dbReference type="Pfam" id="PF10357">
    <property type="entry name" value="WH_KIN17"/>
    <property type="match status" value="1"/>
</dbReference>
<dbReference type="Proteomes" id="UP000249390">
    <property type="component" value="Unassembled WGS sequence"/>
</dbReference>
<proteinExistence type="predicted"/>
<keyword evidence="4" id="KW-1185">Reference proteome</keyword>
<dbReference type="InterPro" id="IPR056767">
    <property type="entry name" value="C2H2-Znf_KIN17"/>
</dbReference>
<evidence type="ECO:0000259" key="2">
    <source>
        <dbReference type="PROSITE" id="PS00028"/>
    </source>
</evidence>
<accession>A0A328D7G6</accession>
<evidence type="ECO:0000313" key="3">
    <source>
        <dbReference type="EMBL" id="RAL41090.1"/>
    </source>
</evidence>
<gene>
    <name evidence="3" type="ORF">DM860_008788</name>
</gene>
<dbReference type="PROSITE" id="PS00028">
    <property type="entry name" value="ZINC_FINGER_C2H2_1"/>
    <property type="match status" value="1"/>
</dbReference>